<dbReference type="PANTHER" id="PTHR22684">
    <property type="entry name" value="NULP1-RELATED"/>
    <property type="match status" value="1"/>
</dbReference>
<accession>A0AAW1JGB9</accession>
<dbReference type="Pfam" id="PF04910">
    <property type="entry name" value="Tcf25"/>
    <property type="match status" value="1"/>
</dbReference>
<feature type="region of interest" description="Disordered" evidence="1">
    <location>
        <begin position="1"/>
        <end position="103"/>
    </location>
</feature>
<sequence length="653" mass="74306">MSSRVLRKLQSEKELNDEISDNEGDLPVSGGARKKLNINRYDLLNQQSHSESEVKEDDNETEANKSCEGDNNHESVKRKKKKKKKKGKNVNTQRSSEDNAEVDEIERSVREVNKLLGENLIAKVSTPTTKQDKSTHIRKSTLNIQHKHLNPNNELKRIFGSKIIQTEHKRKNRGGGRGHVKMTWLVSGKDNWPQVSKSGLSMTKLDHVVENKQGVQYFTYEHSTSYRQVQNRFLEAVESLNPDNILAIINEHPYHVDALIQLSDLCRLSEDLAMAAEFIERALYCLECAFHPLFNIAQGNCRLDYRRQENRSLYITLFKHLLFVGGRACYRTALEFCKLLLSLDPDGDPLAIKLAIDFYAIRAKEFTWLIDFCEEWESSKNLSQLPNFAFSIAVAHFNISSDDTTKADMLLQEALLMFPGVLKPLLEKCSVQTDSRISTHTYFESKQSPALSQLILLYINRSYHIWKESELLPWLERNVNIVLDKVDKADPAIKEYELKRTKRYQGPMPRSICRHIILSDIKGVSPLPDDFSGGVLTFDPLPPADSINVYTRPKRPKTNNANSSAVGIFFRSLLPNFNPNEIPINLLEEEDGARALPDGEGNDGGDLRRSVASLVGAMRDLLSNIRIPDVPNDADVDENDESDEEDEHNNYLT</sequence>
<feature type="compositionally biased region" description="Acidic residues" evidence="1">
    <location>
        <begin position="632"/>
        <end position="647"/>
    </location>
</feature>
<organism evidence="2 3">
    <name type="scientific">Popillia japonica</name>
    <name type="common">Japanese beetle</name>
    <dbReference type="NCBI Taxonomy" id="7064"/>
    <lineage>
        <taxon>Eukaryota</taxon>
        <taxon>Metazoa</taxon>
        <taxon>Ecdysozoa</taxon>
        <taxon>Arthropoda</taxon>
        <taxon>Hexapoda</taxon>
        <taxon>Insecta</taxon>
        <taxon>Pterygota</taxon>
        <taxon>Neoptera</taxon>
        <taxon>Endopterygota</taxon>
        <taxon>Coleoptera</taxon>
        <taxon>Polyphaga</taxon>
        <taxon>Scarabaeiformia</taxon>
        <taxon>Scarabaeidae</taxon>
        <taxon>Rutelinae</taxon>
        <taxon>Popillia</taxon>
    </lineage>
</organism>
<dbReference type="Proteomes" id="UP001458880">
    <property type="component" value="Unassembled WGS sequence"/>
</dbReference>
<evidence type="ECO:0000313" key="3">
    <source>
        <dbReference type="Proteomes" id="UP001458880"/>
    </source>
</evidence>
<gene>
    <name evidence="2" type="ORF">QE152_g30026</name>
</gene>
<keyword evidence="3" id="KW-1185">Reference proteome</keyword>
<name>A0AAW1JGB9_POPJA</name>
<dbReference type="PANTHER" id="PTHR22684:SF0">
    <property type="entry name" value="RIBOSOME QUALITY CONTROL COMPLEX SUBUNIT TCF25"/>
    <property type="match status" value="1"/>
</dbReference>
<dbReference type="AlphaFoldDB" id="A0AAW1JGB9"/>
<dbReference type="EMBL" id="JASPKY010000395">
    <property type="protein sequence ID" value="KAK9702339.1"/>
    <property type="molecule type" value="Genomic_DNA"/>
</dbReference>
<feature type="compositionally biased region" description="Basic residues" evidence="1">
    <location>
        <begin position="76"/>
        <end position="88"/>
    </location>
</feature>
<feature type="region of interest" description="Disordered" evidence="1">
    <location>
        <begin position="626"/>
        <end position="653"/>
    </location>
</feature>
<proteinExistence type="predicted"/>
<evidence type="ECO:0000313" key="2">
    <source>
        <dbReference type="EMBL" id="KAK9702339.1"/>
    </source>
</evidence>
<evidence type="ECO:0000256" key="1">
    <source>
        <dbReference type="SAM" id="MobiDB-lite"/>
    </source>
</evidence>
<reference evidence="2 3" key="1">
    <citation type="journal article" date="2024" name="BMC Genomics">
        <title>De novo assembly and annotation of Popillia japonica's genome with initial clues to its potential as an invasive pest.</title>
        <authorList>
            <person name="Cucini C."/>
            <person name="Boschi S."/>
            <person name="Funari R."/>
            <person name="Cardaioli E."/>
            <person name="Iannotti N."/>
            <person name="Marturano G."/>
            <person name="Paoli F."/>
            <person name="Bruttini M."/>
            <person name="Carapelli A."/>
            <person name="Frati F."/>
            <person name="Nardi F."/>
        </authorList>
    </citation>
    <scope>NUCLEOTIDE SEQUENCE [LARGE SCALE GENOMIC DNA]</scope>
    <source>
        <strain evidence="2">DMR45628</strain>
    </source>
</reference>
<dbReference type="GO" id="GO:1990112">
    <property type="term" value="C:RQC complex"/>
    <property type="evidence" value="ECO:0007669"/>
    <property type="project" value="TreeGrafter"/>
</dbReference>
<protein>
    <submittedName>
        <fullName evidence="2">Transcriptional repressor TCF25</fullName>
    </submittedName>
</protein>
<feature type="compositionally biased region" description="Basic and acidic residues" evidence="1">
    <location>
        <begin position="62"/>
        <end position="75"/>
    </location>
</feature>
<comment type="caution">
    <text evidence="2">The sequence shown here is derived from an EMBL/GenBank/DDBJ whole genome shotgun (WGS) entry which is preliminary data.</text>
</comment>
<dbReference type="InterPro" id="IPR006994">
    <property type="entry name" value="TCF25/Rqc1"/>
</dbReference>